<gene>
    <name evidence="2" type="ORF">DEACI_1442</name>
    <name evidence="1" type="ORF">DEACI_2168</name>
</gene>
<dbReference type="Proteomes" id="UP000836597">
    <property type="component" value="Chromosome"/>
</dbReference>
<name>A0A8S0WYI1_9FIRM</name>
<dbReference type="KEGG" id="aacx:DEACI_2168"/>
<dbReference type="EMBL" id="LR746496">
    <property type="protein sequence ID" value="CAA7601501.1"/>
    <property type="molecule type" value="Genomic_DNA"/>
</dbReference>
<protein>
    <submittedName>
        <fullName evidence="1">Uncharacterized protein</fullName>
    </submittedName>
</protein>
<dbReference type="AlphaFoldDB" id="A0A8S0WYI1"/>
<reference evidence="2" key="1">
    <citation type="submission" date="2014-11" db="EMBL/GenBank/DDBJ databases">
        <authorList>
            <person name="Hornung B.V."/>
        </authorList>
    </citation>
    <scope>NUCLEOTIDE SEQUENCE</scope>
    <source>
        <strain evidence="2">INE</strain>
    </source>
</reference>
<evidence type="ECO:0000313" key="1">
    <source>
        <dbReference type="EMBL" id="CAA7601501.1"/>
    </source>
</evidence>
<keyword evidence="3" id="KW-1185">Reference proteome</keyword>
<dbReference type="Proteomes" id="UP001071230">
    <property type="component" value="Unassembled WGS sequence"/>
</dbReference>
<reference evidence="1" key="2">
    <citation type="submission" date="2020-01" db="EMBL/GenBank/DDBJ databases">
        <authorList>
            <person name="Hornung B."/>
        </authorList>
    </citation>
    <scope>NUCLEOTIDE SEQUENCE</scope>
    <source>
        <strain evidence="1">PacBioINE</strain>
    </source>
</reference>
<dbReference type="RefSeq" id="WP_240985022.1">
    <property type="nucleotide sequence ID" value="NZ_CDGJ01000037.1"/>
</dbReference>
<dbReference type="EMBL" id="CDGJ01000037">
    <property type="protein sequence ID" value="CEJ06988.1"/>
    <property type="molecule type" value="Genomic_DNA"/>
</dbReference>
<proteinExistence type="predicted"/>
<evidence type="ECO:0000313" key="3">
    <source>
        <dbReference type="Proteomes" id="UP001071230"/>
    </source>
</evidence>
<accession>A0A8S0WYI1</accession>
<sequence>MENTKMTPIRMPVELLSELDKLVGPGKRSKFVIEATEKELLRLKQKKALQSTAGIFKEKDYPGFATREDSYDWVRQLREETEARRREMFAQ</sequence>
<organism evidence="1">
    <name type="scientific">Acididesulfobacillus acetoxydans</name>
    <dbReference type="NCBI Taxonomy" id="1561005"/>
    <lineage>
        <taxon>Bacteria</taxon>
        <taxon>Bacillati</taxon>
        <taxon>Bacillota</taxon>
        <taxon>Clostridia</taxon>
        <taxon>Eubacteriales</taxon>
        <taxon>Peptococcaceae</taxon>
        <taxon>Acididesulfobacillus</taxon>
    </lineage>
</organism>
<evidence type="ECO:0000313" key="2">
    <source>
        <dbReference type="EMBL" id="CEJ06988.1"/>
    </source>
</evidence>